<dbReference type="VEuPathDB" id="FungiDB:AO090001000006"/>
<feature type="domain" description="Fungal STAND N-terminal Goodbye" evidence="2">
    <location>
        <begin position="16"/>
        <end position="133"/>
    </location>
</feature>
<reference evidence="3" key="1">
    <citation type="journal article" date="2012" name="Appl. Environ. Microbiol.">
        <title>Identification of a Gene Involved in the Synthesis of a Dipeptidyl Peptidase IV Inhibitor in Aspergillus oryzae.</title>
        <authorList>
            <person name="Imamura K."/>
            <person name="Tsuyama Y."/>
            <person name="Hirata T."/>
            <person name="Shiraishi S."/>
            <person name="Sakamoto K."/>
            <person name="Yamada O."/>
            <person name="Akita O."/>
            <person name="Shimoi H."/>
        </authorList>
    </citation>
    <scope>NUCLEOTIDE SEQUENCE</scope>
    <source>
        <strain evidence="3">AO-1</strain>
    </source>
</reference>
<organism evidence="3">
    <name type="scientific">Aspergillus oryzae</name>
    <name type="common">Yellow koji mold</name>
    <dbReference type="NCBI Taxonomy" id="5062"/>
    <lineage>
        <taxon>Eukaryota</taxon>
        <taxon>Fungi</taxon>
        <taxon>Dikarya</taxon>
        <taxon>Ascomycota</taxon>
        <taxon>Pezizomycotina</taxon>
        <taxon>Eurotiomycetes</taxon>
        <taxon>Eurotiomycetidae</taxon>
        <taxon>Eurotiales</taxon>
        <taxon>Aspergillaceae</taxon>
        <taxon>Aspergillus</taxon>
        <taxon>Aspergillus subgen. Circumdati</taxon>
    </lineage>
</organism>
<dbReference type="Pfam" id="PF17109">
    <property type="entry name" value="Goodbye"/>
    <property type="match status" value="1"/>
</dbReference>
<name>I7HDV3_ASPOZ</name>
<evidence type="ECO:0000313" key="3">
    <source>
        <dbReference type="EMBL" id="BAM31239.1"/>
    </source>
</evidence>
<dbReference type="EMBL" id="AB705455">
    <property type="protein sequence ID" value="BAM31239.1"/>
    <property type="molecule type" value="Genomic_DNA"/>
</dbReference>
<proteinExistence type="predicted"/>
<feature type="region of interest" description="Disordered" evidence="1">
    <location>
        <begin position="187"/>
        <end position="210"/>
    </location>
</feature>
<dbReference type="AlphaFoldDB" id="I7HDV3"/>
<feature type="compositionally biased region" description="Basic and acidic residues" evidence="1">
    <location>
        <begin position="187"/>
        <end position="197"/>
    </location>
</feature>
<evidence type="ECO:0000259" key="2">
    <source>
        <dbReference type="Pfam" id="PF17109"/>
    </source>
</evidence>
<protein>
    <recommendedName>
        <fullName evidence="2">Fungal STAND N-terminal Goodbye domain-containing protein</fullName>
    </recommendedName>
</protein>
<evidence type="ECO:0000256" key="1">
    <source>
        <dbReference type="SAM" id="MobiDB-lite"/>
    </source>
</evidence>
<sequence>MSAVDVEDDYNIQEAWERACGAFAQTTKVDLTTSPQFTVDEVLDQIRIKQDEGDEKNKKFKTAKDVIGKTLTLITVLGGIAAQGASMVFAPSSLCFNAVSYLIATGAKYKRIFSSLAELFRRISDVLERCKIYMRLPADAVDISLRKIINEELGSAANWIVWLCWWNVNLRCEQLWDLSHRRPAKERSSKPEMELRRSMPRLTSCSPSRGRETRIMWRSGSSATLMQVSAHPVRLTTPSRRFTNVA</sequence>
<dbReference type="InterPro" id="IPR031350">
    <property type="entry name" value="Goodbye_dom"/>
</dbReference>
<accession>I7HDV3</accession>